<dbReference type="GO" id="GO:0030855">
    <property type="term" value="P:epithelial cell differentiation"/>
    <property type="evidence" value="ECO:0007669"/>
    <property type="project" value="UniProtKB-ARBA"/>
</dbReference>
<keyword evidence="2" id="KW-0732">Signal</keyword>
<keyword evidence="8" id="KW-1185">Reference proteome</keyword>
<evidence type="ECO:0000256" key="1">
    <source>
        <dbReference type="ARBA" id="ARBA00022536"/>
    </source>
</evidence>
<evidence type="ECO:0000256" key="3">
    <source>
        <dbReference type="ARBA" id="ARBA00022737"/>
    </source>
</evidence>
<dbReference type="InterPro" id="IPR000742">
    <property type="entry name" value="EGF"/>
</dbReference>
<accession>A0A9Q0DVI9</accession>
<name>A0A9Q0DVI9_9TELE</name>
<evidence type="ECO:0000313" key="7">
    <source>
        <dbReference type="EMBL" id="KAJ3593372.1"/>
    </source>
</evidence>
<dbReference type="CDD" id="cd00054">
    <property type="entry name" value="EGF_CA"/>
    <property type="match status" value="1"/>
</dbReference>
<dbReference type="PROSITE" id="PS01186">
    <property type="entry name" value="EGF_2"/>
    <property type="match status" value="1"/>
</dbReference>
<evidence type="ECO:0000256" key="2">
    <source>
        <dbReference type="ARBA" id="ARBA00022729"/>
    </source>
</evidence>
<organism evidence="7 8">
    <name type="scientific">Muraenolepis orangiensis</name>
    <name type="common">Patagonian moray cod</name>
    <dbReference type="NCBI Taxonomy" id="630683"/>
    <lineage>
        <taxon>Eukaryota</taxon>
        <taxon>Metazoa</taxon>
        <taxon>Chordata</taxon>
        <taxon>Craniata</taxon>
        <taxon>Vertebrata</taxon>
        <taxon>Euteleostomi</taxon>
        <taxon>Actinopterygii</taxon>
        <taxon>Neopterygii</taxon>
        <taxon>Teleostei</taxon>
        <taxon>Neoteleostei</taxon>
        <taxon>Acanthomorphata</taxon>
        <taxon>Zeiogadaria</taxon>
        <taxon>Gadariae</taxon>
        <taxon>Gadiformes</taxon>
        <taxon>Muraenolepidoidei</taxon>
        <taxon>Muraenolepididae</taxon>
        <taxon>Muraenolepis</taxon>
    </lineage>
</organism>
<comment type="caution">
    <text evidence="5">Lacks conserved residue(s) required for the propagation of feature annotation.</text>
</comment>
<gene>
    <name evidence="7" type="ORF">NHX12_005707</name>
</gene>
<evidence type="ECO:0000259" key="6">
    <source>
        <dbReference type="PROSITE" id="PS50026"/>
    </source>
</evidence>
<protein>
    <recommendedName>
        <fullName evidence="6">EGF-like domain-containing protein</fullName>
    </recommendedName>
</protein>
<dbReference type="Proteomes" id="UP001148018">
    <property type="component" value="Unassembled WGS sequence"/>
</dbReference>
<comment type="caution">
    <text evidence="7">The sequence shown here is derived from an EMBL/GenBank/DDBJ whole genome shotgun (WGS) entry which is preliminary data.</text>
</comment>
<keyword evidence="1 5" id="KW-0245">EGF-like domain</keyword>
<dbReference type="Gene3D" id="2.10.25.10">
    <property type="entry name" value="Laminin"/>
    <property type="match status" value="1"/>
</dbReference>
<feature type="non-terminal residue" evidence="7">
    <location>
        <position position="1"/>
    </location>
</feature>
<keyword evidence="4" id="KW-1015">Disulfide bond</keyword>
<reference evidence="7" key="1">
    <citation type="submission" date="2022-07" db="EMBL/GenBank/DDBJ databases">
        <title>Chromosome-level genome of Muraenolepis orangiensis.</title>
        <authorList>
            <person name="Kim J."/>
        </authorList>
    </citation>
    <scope>NUCLEOTIDE SEQUENCE</scope>
    <source>
        <strain evidence="7">KU_S4_2022</strain>
        <tissue evidence="7">Muscle</tissue>
    </source>
</reference>
<feature type="domain" description="EGF-like" evidence="6">
    <location>
        <begin position="1"/>
        <end position="40"/>
    </location>
</feature>
<dbReference type="OrthoDB" id="6516201at2759"/>
<dbReference type="PROSITE" id="PS50026">
    <property type="entry name" value="EGF_3"/>
    <property type="match status" value="1"/>
</dbReference>
<evidence type="ECO:0000313" key="8">
    <source>
        <dbReference type="Proteomes" id="UP001148018"/>
    </source>
</evidence>
<dbReference type="Pfam" id="PF12947">
    <property type="entry name" value="EGF_3"/>
    <property type="match status" value="1"/>
</dbReference>
<proteinExistence type="predicted"/>
<evidence type="ECO:0000256" key="4">
    <source>
        <dbReference type="ARBA" id="ARBA00023157"/>
    </source>
</evidence>
<keyword evidence="3" id="KW-0677">Repeat</keyword>
<sequence length="56" mass="5728">RDECASGQSSCDENGICTNTLRGQLCTCKPGYVGNGTTCRGEASPPPPPAFQSAPP</sequence>
<evidence type="ECO:0000256" key="5">
    <source>
        <dbReference type="PROSITE-ProRule" id="PRU00076"/>
    </source>
</evidence>
<dbReference type="InterPro" id="IPR024731">
    <property type="entry name" value="NELL2-like_EGF"/>
</dbReference>
<dbReference type="AlphaFoldDB" id="A0A9Q0DVI9"/>
<dbReference type="FunFam" id="2.10.25.10:FF:000038">
    <property type="entry name" value="Fibrillin 2"/>
    <property type="match status" value="1"/>
</dbReference>
<dbReference type="EMBL" id="JANIIK010000112">
    <property type="protein sequence ID" value="KAJ3593372.1"/>
    <property type="molecule type" value="Genomic_DNA"/>
</dbReference>
<dbReference type="SUPFAM" id="SSF57196">
    <property type="entry name" value="EGF/Laminin"/>
    <property type="match status" value="1"/>
</dbReference>